<protein>
    <submittedName>
        <fullName evidence="1">Uncharacterized protein</fullName>
    </submittedName>
</protein>
<evidence type="ECO:0000313" key="1">
    <source>
        <dbReference type="EMBL" id="JAV95214.1"/>
    </source>
</evidence>
<reference evidence="1" key="1">
    <citation type="journal article" date="2016" name="Sci. Rep.">
        <title>Molecular characterization of firefly nuptial gifts: a multi-omics approach sheds light on postcopulatory sexual selection.</title>
        <authorList>
            <person name="Al-Wathiqui N."/>
            <person name="Fallon T.R."/>
            <person name="South A."/>
            <person name="Weng J.K."/>
            <person name="Lewis S.M."/>
        </authorList>
    </citation>
    <scope>NUCLEOTIDE SEQUENCE</scope>
</reference>
<dbReference type="EMBL" id="GEZM01007413">
    <property type="protein sequence ID" value="JAV95214.1"/>
    <property type="molecule type" value="Transcribed_RNA"/>
</dbReference>
<proteinExistence type="predicted"/>
<sequence length="99" mass="10696">MQIMLDGFIAEQSSAKSDAQSWNLTTATGDKSGPRCRSRVNVQCAQGTCRYIQTQGRDLDSSRATGLDWIAAKMSPGSRNSGVVTLRFPDFPGFALPPL</sequence>
<name>A0A1Y1NB97_PHOPY</name>
<accession>A0A1Y1NB97</accession>
<dbReference type="AlphaFoldDB" id="A0A1Y1NB97"/>
<organism evidence="1">
    <name type="scientific">Photinus pyralis</name>
    <name type="common">Common eastern firefly</name>
    <name type="synonym">Lampyris pyralis</name>
    <dbReference type="NCBI Taxonomy" id="7054"/>
    <lineage>
        <taxon>Eukaryota</taxon>
        <taxon>Metazoa</taxon>
        <taxon>Ecdysozoa</taxon>
        <taxon>Arthropoda</taxon>
        <taxon>Hexapoda</taxon>
        <taxon>Insecta</taxon>
        <taxon>Pterygota</taxon>
        <taxon>Neoptera</taxon>
        <taxon>Endopterygota</taxon>
        <taxon>Coleoptera</taxon>
        <taxon>Polyphaga</taxon>
        <taxon>Elateriformia</taxon>
        <taxon>Elateroidea</taxon>
        <taxon>Lampyridae</taxon>
        <taxon>Lampyrinae</taxon>
        <taxon>Photinus</taxon>
    </lineage>
</organism>